<organism evidence="2 3">
    <name type="scientific">Handelsmanbacteria sp. (strain RIFCSPLOWO2_12_FULL_64_10)</name>
    <dbReference type="NCBI Taxonomy" id="1817868"/>
    <lineage>
        <taxon>Bacteria</taxon>
        <taxon>Candidatus Handelsmaniibacteriota</taxon>
    </lineage>
</organism>
<sequence>MAEGADVSTLLKQAREHGSQGEKSVMATIVRTKGSTPREVGAKMVIFEDGLLMGTIGGGCGEADVFQEAINVFETGKPILMHVDLTADEAEESGDVCGGIMDVFIEPLRFAPSNGGKRSAD</sequence>
<dbReference type="Proteomes" id="UP000178606">
    <property type="component" value="Unassembled WGS sequence"/>
</dbReference>
<dbReference type="AlphaFoldDB" id="A0A1F6CBF5"/>
<reference evidence="2 3" key="1">
    <citation type="journal article" date="2016" name="Nat. Commun.">
        <title>Thousands of microbial genomes shed light on interconnected biogeochemical processes in an aquifer system.</title>
        <authorList>
            <person name="Anantharaman K."/>
            <person name="Brown C.T."/>
            <person name="Hug L.A."/>
            <person name="Sharon I."/>
            <person name="Castelle C.J."/>
            <person name="Probst A.J."/>
            <person name="Thomas B.C."/>
            <person name="Singh A."/>
            <person name="Wilkins M.J."/>
            <person name="Karaoz U."/>
            <person name="Brodie E.L."/>
            <person name="Williams K.H."/>
            <person name="Hubbard S.S."/>
            <person name="Banfield J.F."/>
        </authorList>
    </citation>
    <scope>NUCLEOTIDE SEQUENCE [LARGE SCALE GENOMIC DNA]</scope>
    <source>
        <strain evidence="3">RIFCSPLOWO2_12_FULL_64_10</strain>
    </source>
</reference>
<dbReference type="InterPro" id="IPR003777">
    <property type="entry name" value="XdhC_CoxI"/>
</dbReference>
<accession>A0A1F6CBF5</accession>
<dbReference type="PANTHER" id="PTHR30388">
    <property type="entry name" value="ALDEHYDE OXIDOREDUCTASE MOLYBDENUM COFACTOR ASSEMBLY PROTEIN"/>
    <property type="match status" value="1"/>
</dbReference>
<dbReference type="InterPro" id="IPR052698">
    <property type="entry name" value="MoCofactor_Util/Proc"/>
</dbReference>
<proteinExistence type="predicted"/>
<evidence type="ECO:0000313" key="2">
    <source>
        <dbReference type="EMBL" id="OGG46544.1"/>
    </source>
</evidence>
<dbReference type="PANTHER" id="PTHR30388:SF6">
    <property type="entry name" value="XANTHINE DEHYDROGENASE SUBUNIT A-RELATED"/>
    <property type="match status" value="1"/>
</dbReference>
<dbReference type="EMBL" id="MFKF01000303">
    <property type="protein sequence ID" value="OGG46544.1"/>
    <property type="molecule type" value="Genomic_DNA"/>
</dbReference>
<feature type="domain" description="XdhC- CoxI" evidence="1">
    <location>
        <begin position="20"/>
        <end position="83"/>
    </location>
</feature>
<protein>
    <recommendedName>
        <fullName evidence="1">XdhC- CoxI domain-containing protein</fullName>
    </recommendedName>
</protein>
<dbReference type="Pfam" id="PF02625">
    <property type="entry name" value="XdhC_CoxI"/>
    <property type="match status" value="1"/>
</dbReference>
<comment type="caution">
    <text evidence="2">The sequence shown here is derived from an EMBL/GenBank/DDBJ whole genome shotgun (WGS) entry which is preliminary data.</text>
</comment>
<evidence type="ECO:0000313" key="3">
    <source>
        <dbReference type="Proteomes" id="UP000178606"/>
    </source>
</evidence>
<evidence type="ECO:0000259" key="1">
    <source>
        <dbReference type="Pfam" id="PF02625"/>
    </source>
</evidence>
<name>A0A1F6CBF5_HANXR</name>
<gene>
    <name evidence="2" type="ORF">A3F84_18625</name>
</gene>